<proteinExistence type="predicted"/>
<evidence type="ECO:0000313" key="3">
    <source>
        <dbReference type="EMBL" id="KMW56554.1"/>
    </source>
</evidence>
<dbReference type="InterPro" id="IPR047650">
    <property type="entry name" value="Transpos_IS110"/>
</dbReference>
<evidence type="ECO:0000259" key="1">
    <source>
        <dbReference type="Pfam" id="PF01548"/>
    </source>
</evidence>
<dbReference type="InterPro" id="IPR002525">
    <property type="entry name" value="Transp_IS110-like_N"/>
</dbReference>
<dbReference type="AlphaFoldDB" id="A0A0J9EAY9"/>
<dbReference type="Proteomes" id="UP000037178">
    <property type="component" value="Unassembled WGS sequence"/>
</dbReference>
<dbReference type="EMBL" id="LFTY01000001">
    <property type="protein sequence ID" value="KMW59950.1"/>
    <property type="molecule type" value="Genomic_DNA"/>
</dbReference>
<dbReference type="PATRIC" id="fig|1675527.3.peg.121"/>
<comment type="caution">
    <text evidence="5">The sequence shown here is derived from an EMBL/GenBank/DDBJ whole genome shotgun (WGS) entry which is preliminary data.</text>
</comment>
<dbReference type="PANTHER" id="PTHR33055">
    <property type="entry name" value="TRANSPOSASE FOR INSERTION SEQUENCE ELEMENT IS1111A"/>
    <property type="match status" value="1"/>
</dbReference>
<dbReference type="GO" id="GO:0006313">
    <property type="term" value="P:DNA transposition"/>
    <property type="evidence" value="ECO:0007669"/>
    <property type="project" value="InterPro"/>
</dbReference>
<dbReference type="Pfam" id="PF02371">
    <property type="entry name" value="Transposase_20"/>
    <property type="match status" value="1"/>
</dbReference>
<dbReference type="Pfam" id="PF01548">
    <property type="entry name" value="DEDD_Tnp_IS110"/>
    <property type="match status" value="1"/>
</dbReference>
<keyword evidence="6" id="KW-1185">Reference proteome</keyword>
<evidence type="ECO:0000259" key="2">
    <source>
        <dbReference type="Pfam" id="PF02371"/>
    </source>
</evidence>
<evidence type="ECO:0000313" key="4">
    <source>
        <dbReference type="EMBL" id="KMW59675.1"/>
    </source>
</evidence>
<dbReference type="GO" id="GO:0004803">
    <property type="term" value="F:transposase activity"/>
    <property type="evidence" value="ECO:0007669"/>
    <property type="project" value="InterPro"/>
</dbReference>
<evidence type="ECO:0000313" key="5">
    <source>
        <dbReference type="EMBL" id="KMW59950.1"/>
    </source>
</evidence>
<dbReference type="EMBL" id="LFTY01000002">
    <property type="protein sequence ID" value="KMW59675.1"/>
    <property type="molecule type" value="Genomic_DNA"/>
</dbReference>
<evidence type="ECO:0000313" key="6">
    <source>
        <dbReference type="Proteomes" id="UP000037178"/>
    </source>
</evidence>
<dbReference type="SUPFAM" id="SSF81585">
    <property type="entry name" value="PsbU/PolX domain-like"/>
    <property type="match status" value="1"/>
</dbReference>
<feature type="domain" description="Transposase IS110-like N-terminal" evidence="1">
    <location>
        <begin position="6"/>
        <end position="146"/>
    </location>
</feature>
<dbReference type="NCBIfam" id="NF033542">
    <property type="entry name" value="transpos_IS110"/>
    <property type="match status" value="1"/>
</dbReference>
<gene>
    <name evidence="5" type="ORF">AIOL_000099</name>
    <name evidence="3" type="ORF">AIOL_001508</name>
    <name evidence="4" type="ORF">AIOL_004657</name>
</gene>
<dbReference type="PANTHER" id="PTHR33055:SF3">
    <property type="entry name" value="PUTATIVE TRANSPOSASE FOR IS117-RELATED"/>
    <property type="match status" value="1"/>
</dbReference>
<protein>
    <submittedName>
        <fullName evidence="5">Mobile element protein</fullName>
    </submittedName>
</protein>
<name>A0A0J9EAY9_9RHOB</name>
<dbReference type="GO" id="GO:0003677">
    <property type="term" value="F:DNA binding"/>
    <property type="evidence" value="ECO:0007669"/>
    <property type="project" value="InterPro"/>
</dbReference>
<reference evidence="5 6" key="1">
    <citation type="submission" date="2015-06" db="EMBL/GenBank/DDBJ databases">
        <title>Draft genome sequence of an Alphaproteobacteria species associated to the Mediterranean sponge Oscarella lobularis.</title>
        <authorList>
            <person name="Jourda C."/>
            <person name="Santini S."/>
            <person name="Claverie J.-M."/>
        </authorList>
    </citation>
    <scope>NUCLEOTIDE SEQUENCE [LARGE SCALE GENOMIC DNA]</scope>
    <source>
        <strain evidence="5">IGS</strain>
    </source>
</reference>
<organism evidence="5 6">
    <name type="scientific">Candidatus Rhodobacter oscarellae</name>
    <dbReference type="NCBI Taxonomy" id="1675527"/>
    <lineage>
        <taxon>Bacteria</taxon>
        <taxon>Pseudomonadati</taxon>
        <taxon>Pseudomonadota</taxon>
        <taxon>Alphaproteobacteria</taxon>
        <taxon>Rhodobacterales</taxon>
        <taxon>Rhodobacter group</taxon>
        <taxon>Rhodobacter</taxon>
    </lineage>
</organism>
<dbReference type="EMBL" id="LFTY01000002">
    <property type="protein sequence ID" value="KMW56554.1"/>
    <property type="molecule type" value="Genomic_DNA"/>
</dbReference>
<feature type="domain" description="Transposase IS116/IS110/IS902 C-terminal" evidence="2">
    <location>
        <begin position="211"/>
        <end position="288"/>
    </location>
</feature>
<dbReference type="InterPro" id="IPR003346">
    <property type="entry name" value="Transposase_20"/>
</dbReference>
<accession>A0A0J9EAY9</accession>
<sequence length="362" mass="40218">MTVKTVGLDLAKDVFQVHCVSATGRKIINKKIKRAKLLAFFETLPRCVVGMEACGSAHHWGRELHKLGHDVRLMPAAYVKPYVKRGKTDAADAEAICEAVRRPTMRFVEIKSEDQQAVLAIHRARDLVVRQRTQVVNMIRSILREFGHILPTGIEAVSTFAREHGTEEQLEMPEIADGILGVMCHQLNGLNARIDGLTKLLEQHAWLDADARRLMRMPGIGPITASAIVATIGDAKQFETGRDLAAWLGLTPLNKSSGGRERLGRITKKGNRYIRKLLIVGMTSRALMARNKPEKADIWTAKLLDQKPFRLATVAMANKSARVRHFSRTNGGQCLTLGNPDQGRGIPAADRLILPRNARRLM</sequence>